<keyword evidence="2" id="KW-1185">Reference proteome</keyword>
<evidence type="ECO:0000313" key="1">
    <source>
        <dbReference type="EMBL" id="TXG47061.1"/>
    </source>
</evidence>
<dbReference type="Proteomes" id="UP000323000">
    <property type="component" value="Chromosome 13"/>
</dbReference>
<dbReference type="OrthoDB" id="1083020at2759"/>
<comment type="caution">
    <text evidence="1">The sequence shown here is derived from an EMBL/GenBank/DDBJ whole genome shotgun (WGS) entry which is preliminary data.</text>
</comment>
<reference evidence="2" key="1">
    <citation type="journal article" date="2019" name="Gigascience">
        <title>De novo genome assembly of the endangered Acer yangbiense, a plant species with extremely small populations endemic to Yunnan Province, China.</title>
        <authorList>
            <person name="Yang J."/>
            <person name="Wariss H.M."/>
            <person name="Tao L."/>
            <person name="Zhang R."/>
            <person name="Yun Q."/>
            <person name="Hollingsworth P."/>
            <person name="Dao Z."/>
            <person name="Luo G."/>
            <person name="Guo H."/>
            <person name="Ma Y."/>
            <person name="Sun W."/>
        </authorList>
    </citation>
    <scope>NUCLEOTIDE SEQUENCE [LARGE SCALE GENOMIC DNA]</scope>
    <source>
        <strain evidence="2">cv. Malutang</strain>
    </source>
</reference>
<evidence type="ECO:0008006" key="3">
    <source>
        <dbReference type="Google" id="ProtNLM"/>
    </source>
</evidence>
<dbReference type="EMBL" id="VAHF01000013">
    <property type="protein sequence ID" value="TXG47061.1"/>
    <property type="molecule type" value="Genomic_DNA"/>
</dbReference>
<sequence length="178" mass="20701">MEEIVEHCLSILWSLCSAVPNPKVVYDQVTIKHINIQKLGEVKPRFLSLVIDYKPVMCPHFYGNLPFFPNLIYLDFGFDILAGFELLVEFLNNSPDLEVLVLEEFHLDHITSNQLALDIVEQYHNSSNSFCAYQMELPFSAKKAYILVHRFVVRARNLEYLHVCNDSQHVLYWGRLPS</sequence>
<evidence type="ECO:0000313" key="2">
    <source>
        <dbReference type="Proteomes" id="UP000323000"/>
    </source>
</evidence>
<name>A0A5C7GQI4_9ROSI</name>
<dbReference type="AlphaFoldDB" id="A0A5C7GQI4"/>
<protein>
    <recommendedName>
        <fullName evidence="3">FBD domain-containing protein</fullName>
    </recommendedName>
</protein>
<organism evidence="1 2">
    <name type="scientific">Acer yangbiense</name>
    <dbReference type="NCBI Taxonomy" id="1000413"/>
    <lineage>
        <taxon>Eukaryota</taxon>
        <taxon>Viridiplantae</taxon>
        <taxon>Streptophyta</taxon>
        <taxon>Embryophyta</taxon>
        <taxon>Tracheophyta</taxon>
        <taxon>Spermatophyta</taxon>
        <taxon>Magnoliopsida</taxon>
        <taxon>eudicotyledons</taxon>
        <taxon>Gunneridae</taxon>
        <taxon>Pentapetalae</taxon>
        <taxon>rosids</taxon>
        <taxon>malvids</taxon>
        <taxon>Sapindales</taxon>
        <taxon>Sapindaceae</taxon>
        <taxon>Hippocastanoideae</taxon>
        <taxon>Acereae</taxon>
        <taxon>Acer</taxon>
    </lineage>
</organism>
<gene>
    <name evidence="1" type="ORF">EZV62_026355</name>
</gene>
<accession>A0A5C7GQI4</accession>
<proteinExistence type="predicted"/>